<dbReference type="RefSeq" id="XP_064671277.1">
    <property type="nucleotide sequence ID" value="XM_064810223.1"/>
</dbReference>
<dbReference type="GeneID" id="89934348"/>
<proteinExistence type="predicted"/>
<organism evidence="2 3">
    <name type="scientific">Canariomyces notabilis</name>
    <dbReference type="NCBI Taxonomy" id="2074819"/>
    <lineage>
        <taxon>Eukaryota</taxon>
        <taxon>Fungi</taxon>
        <taxon>Dikarya</taxon>
        <taxon>Ascomycota</taxon>
        <taxon>Pezizomycotina</taxon>
        <taxon>Sordariomycetes</taxon>
        <taxon>Sordariomycetidae</taxon>
        <taxon>Sordariales</taxon>
        <taxon>Chaetomiaceae</taxon>
        <taxon>Canariomyces</taxon>
    </lineage>
</organism>
<keyword evidence="1" id="KW-0812">Transmembrane</keyword>
<protein>
    <submittedName>
        <fullName evidence="2">Uncharacterized protein</fullName>
    </submittedName>
</protein>
<evidence type="ECO:0000256" key="1">
    <source>
        <dbReference type="SAM" id="Phobius"/>
    </source>
</evidence>
<keyword evidence="3" id="KW-1185">Reference proteome</keyword>
<evidence type="ECO:0000313" key="2">
    <source>
        <dbReference type="EMBL" id="KAK4113707.1"/>
    </source>
</evidence>
<accession>A0AAN6YTY1</accession>
<evidence type="ECO:0000313" key="3">
    <source>
        <dbReference type="Proteomes" id="UP001302812"/>
    </source>
</evidence>
<name>A0AAN6YTY1_9PEZI</name>
<dbReference type="AlphaFoldDB" id="A0AAN6YTY1"/>
<comment type="caution">
    <text evidence="2">The sequence shown here is derived from an EMBL/GenBank/DDBJ whole genome shotgun (WGS) entry which is preliminary data.</text>
</comment>
<reference evidence="2" key="2">
    <citation type="submission" date="2023-05" db="EMBL/GenBank/DDBJ databases">
        <authorList>
            <consortium name="Lawrence Berkeley National Laboratory"/>
            <person name="Steindorff A."/>
            <person name="Hensen N."/>
            <person name="Bonometti L."/>
            <person name="Westerberg I."/>
            <person name="Brannstrom I.O."/>
            <person name="Guillou S."/>
            <person name="Cros-Aarteil S."/>
            <person name="Calhoun S."/>
            <person name="Haridas S."/>
            <person name="Kuo A."/>
            <person name="Mondo S."/>
            <person name="Pangilinan J."/>
            <person name="Riley R."/>
            <person name="Labutti K."/>
            <person name="Andreopoulos B."/>
            <person name="Lipzen A."/>
            <person name="Chen C."/>
            <person name="Yanf M."/>
            <person name="Daum C."/>
            <person name="Ng V."/>
            <person name="Clum A."/>
            <person name="Ohm R."/>
            <person name="Martin F."/>
            <person name="Silar P."/>
            <person name="Natvig D."/>
            <person name="Lalanne C."/>
            <person name="Gautier V."/>
            <person name="Ament-Velasquez S.L."/>
            <person name="Kruys A."/>
            <person name="Hutchinson M.I."/>
            <person name="Powell A.J."/>
            <person name="Barry K."/>
            <person name="Miller A.N."/>
            <person name="Grigoriev I.V."/>
            <person name="Debuchy R."/>
            <person name="Gladieux P."/>
            <person name="Thoren M.H."/>
            <person name="Johannesson H."/>
        </authorList>
    </citation>
    <scope>NUCLEOTIDE SEQUENCE</scope>
    <source>
        <strain evidence="2">CBS 508.74</strain>
    </source>
</reference>
<dbReference type="Proteomes" id="UP001302812">
    <property type="component" value="Unassembled WGS sequence"/>
</dbReference>
<reference evidence="2" key="1">
    <citation type="journal article" date="2023" name="Mol. Phylogenet. Evol.">
        <title>Genome-scale phylogeny and comparative genomics of the fungal order Sordariales.</title>
        <authorList>
            <person name="Hensen N."/>
            <person name="Bonometti L."/>
            <person name="Westerberg I."/>
            <person name="Brannstrom I.O."/>
            <person name="Guillou S."/>
            <person name="Cros-Aarteil S."/>
            <person name="Calhoun S."/>
            <person name="Haridas S."/>
            <person name="Kuo A."/>
            <person name="Mondo S."/>
            <person name="Pangilinan J."/>
            <person name="Riley R."/>
            <person name="LaButti K."/>
            <person name="Andreopoulos B."/>
            <person name="Lipzen A."/>
            <person name="Chen C."/>
            <person name="Yan M."/>
            <person name="Daum C."/>
            <person name="Ng V."/>
            <person name="Clum A."/>
            <person name="Steindorff A."/>
            <person name="Ohm R.A."/>
            <person name="Martin F."/>
            <person name="Silar P."/>
            <person name="Natvig D.O."/>
            <person name="Lalanne C."/>
            <person name="Gautier V."/>
            <person name="Ament-Velasquez S.L."/>
            <person name="Kruys A."/>
            <person name="Hutchinson M.I."/>
            <person name="Powell A.J."/>
            <person name="Barry K."/>
            <person name="Miller A.N."/>
            <person name="Grigoriev I.V."/>
            <person name="Debuchy R."/>
            <person name="Gladieux P."/>
            <person name="Hiltunen Thoren M."/>
            <person name="Johannesson H."/>
        </authorList>
    </citation>
    <scope>NUCLEOTIDE SEQUENCE</scope>
    <source>
        <strain evidence="2">CBS 508.74</strain>
    </source>
</reference>
<dbReference type="EMBL" id="MU853338">
    <property type="protein sequence ID" value="KAK4113707.1"/>
    <property type="molecule type" value="Genomic_DNA"/>
</dbReference>
<gene>
    <name evidence="2" type="ORF">N656DRAFT_594518</name>
</gene>
<feature type="transmembrane region" description="Helical" evidence="1">
    <location>
        <begin position="59"/>
        <end position="78"/>
    </location>
</feature>
<sequence>MEPFRRDSCLHTRTRLGPVLYHCRVLPFPKDLPLLPHGCLPHPLPSRRQWLYIFAPRRLRLLTILAPCVSFYVNWLFFLDFSRPCFGKHEMRNAMNALDMCHLPAAIVETHLRTL</sequence>
<keyword evidence="1" id="KW-1133">Transmembrane helix</keyword>
<keyword evidence="1" id="KW-0472">Membrane</keyword>